<evidence type="ECO:0000313" key="2">
    <source>
        <dbReference type="Proteomes" id="UP000319801"/>
    </source>
</evidence>
<evidence type="ECO:0000313" key="1">
    <source>
        <dbReference type="EMBL" id="TUI06154.1"/>
    </source>
</evidence>
<dbReference type="AlphaFoldDB" id="A0A556VWQ4"/>
<reference evidence="1 2" key="1">
    <citation type="journal article" date="2019" name="Genome Biol. Evol.">
        <title>Whole-Genome Sequencing of the Giant Devil Catfish, Bagarius yarrelli.</title>
        <authorList>
            <person name="Jiang W."/>
            <person name="Lv Y."/>
            <person name="Cheng L."/>
            <person name="Yang K."/>
            <person name="Chao B."/>
            <person name="Wang X."/>
            <person name="Li Y."/>
            <person name="Pan X."/>
            <person name="You X."/>
            <person name="Zhang Y."/>
            <person name="Yang J."/>
            <person name="Li J."/>
            <person name="Zhang X."/>
            <person name="Liu S."/>
            <person name="Sun C."/>
            <person name="Yang J."/>
            <person name="Shi Q."/>
        </authorList>
    </citation>
    <scope>NUCLEOTIDE SEQUENCE [LARGE SCALE GENOMIC DNA]</scope>
    <source>
        <strain evidence="1">JWS20170419001</strain>
        <tissue evidence="1">Muscle</tissue>
    </source>
</reference>
<organism evidence="1 2">
    <name type="scientific">Bagarius yarrelli</name>
    <name type="common">Goonch</name>
    <name type="synonym">Bagrus yarrelli</name>
    <dbReference type="NCBI Taxonomy" id="175774"/>
    <lineage>
        <taxon>Eukaryota</taxon>
        <taxon>Metazoa</taxon>
        <taxon>Chordata</taxon>
        <taxon>Craniata</taxon>
        <taxon>Vertebrata</taxon>
        <taxon>Euteleostomi</taxon>
        <taxon>Actinopterygii</taxon>
        <taxon>Neopterygii</taxon>
        <taxon>Teleostei</taxon>
        <taxon>Ostariophysi</taxon>
        <taxon>Siluriformes</taxon>
        <taxon>Sisoridae</taxon>
        <taxon>Sisorinae</taxon>
        <taxon>Bagarius</taxon>
    </lineage>
</organism>
<sequence length="130" mass="14687">MKFEDLLEELDGFGTFQKLLVFLSFIGRVSLPCHFLLNNYIGAIPPHHCRLGSGDSNLTQEQRRIINIPRQEDGTFTSCHMFSEPQLHLLKNESNISVVSVVECQNGWTYDNSTFISTLATEVQSTPDIP</sequence>
<dbReference type="Proteomes" id="UP000319801">
    <property type="component" value="Unassembled WGS sequence"/>
</dbReference>
<accession>A0A556VWQ4</accession>
<protein>
    <submittedName>
        <fullName evidence="1">Solute carrier family 22 member 7</fullName>
    </submittedName>
</protein>
<dbReference type="EMBL" id="VCAZ01000372">
    <property type="protein sequence ID" value="TUI06154.1"/>
    <property type="molecule type" value="Genomic_DNA"/>
</dbReference>
<name>A0A556VWQ4_BAGYA</name>
<gene>
    <name evidence="1" type="ORF">Baya_16880</name>
</gene>
<dbReference type="OrthoDB" id="2544694at2759"/>
<keyword evidence="2" id="KW-1185">Reference proteome</keyword>
<proteinExistence type="predicted"/>
<comment type="caution">
    <text evidence="1">The sequence shown here is derived from an EMBL/GenBank/DDBJ whole genome shotgun (WGS) entry which is preliminary data.</text>
</comment>